<feature type="domain" description="Small ribosomal subunit protein eS31" evidence="7">
    <location>
        <begin position="8"/>
        <end position="50"/>
    </location>
</feature>
<keyword evidence="1 6" id="KW-0479">Metal-binding</keyword>
<evidence type="ECO:0000256" key="3">
    <source>
        <dbReference type="ARBA" id="ARBA00022833"/>
    </source>
</evidence>
<dbReference type="HAMAP" id="MF_00777">
    <property type="entry name" value="Ribosomal_eS31"/>
    <property type="match status" value="1"/>
</dbReference>
<protein>
    <recommendedName>
        <fullName evidence="6">Small ribosomal subunit protein eS31</fullName>
    </recommendedName>
</protein>
<organism evidence="8 9">
    <name type="scientific">Archaeoglobus profundus (strain DSM 5631 / JCM 9629 / NBRC 100127 / Av18)</name>
    <dbReference type="NCBI Taxonomy" id="572546"/>
    <lineage>
        <taxon>Archaea</taxon>
        <taxon>Methanobacteriati</taxon>
        <taxon>Methanobacteriota</taxon>
        <taxon>Archaeoglobi</taxon>
        <taxon>Archaeoglobales</taxon>
        <taxon>Archaeoglobaceae</taxon>
        <taxon>Archaeoglobus</taxon>
    </lineage>
</organism>
<dbReference type="GO" id="GO:1990904">
    <property type="term" value="C:ribonucleoprotein complex"/>
    <property type="evidence" value="ECO:0007669"/>
    <property type="project" value="UniProtKB-KW"/>
</dbReference>
<keyword evidence="3 6" id="KW-0862">Zinc</keyword>
<dbReference type="NCBIfam" id="NF001669">
    <property type="entry name" value="PRK00432.1"/>
    <property type="match status" value="1"/>
</dbReference>
<dbReference type="AlphaFoldDB" id="D2RH95"/>
<dbReference type="GO" id="GO:0003735">
    <property type="term" value="F:structural constituent of ribosome"/>
    <property type="evidence" value="ECO:0007669"/>
    <property type="project" value="InterPro"/>
</dbReference>
<comment type="subunit">
    <text evidence="6">Part of the 30S ribosomal subunit.</text>
</comment>
<dbReference type="eggNOG" id="arCOG04183">
    <property type="taxonomic scope" value="Archaea"/>
</dbReference>
<sequence>MAKGAECVSKYYEIKGDKVIRKRKFCPRCGEGVFLAEHKDRRTCGKCGYTEFKK</sequence>
<evidence type="ECO:0000259" key="7">
    <source>
        <dbReference type="SMART" id="SM01402"/>
    </source>
</evidence>
<accession>D2RH95</accession>
<keyword evidence="5 6" id="KW-0687">Ribonucleoprotein</keyword>
<evidence type="ECO:0000313" key="9">
    <source>
        <dbReference type="Proteomes" id="UP000001901"/>
    </source>
</evidence>
<name>D2RH95_ARCPA</name>
<dbReference type="Proteomes" id="UP000001901">
    <property type="component" value="Chromosome"/>
</dbReference>
<evidence type="ECO:0000256" key="1">
    <source>
        <dbReference type="ARBA" id="ARBA00022723"/>
    </source>
</evidence>
<dbReference type="OrthoDB" id="25142at2157"/>
<proteinExistence type="inferred from homology"/>
<dbReference type="GO" id="GO:0006412">
    <property type="term" value="P:translation"/>
    <property type="evidence" value="ECO:0007669"/>
    <property type="project" value="UniProtKB-UniRule"/>
</dbReference>
<dbReference type="InterPro" id="IPR002906">
    <property type="entry name" value="Ribosomal_eS31"/>
</dbReference>
<comment type="similarity">
    <text evidence="6">Belongs to the eukaryotic ribosomal protein eS31 family.</text>
</comment>
<dbReference type="STRING" id="572546.Arcpr_0605"/>
<dbReference type="PaxDb" id="572546-Arcpr_0605"/>
<dbReference type="InterPro" id="IPR022845">
    <property type="entry name" value="Ribosomal_eS31_arc"/>
</dbReference>
<dbReference type="SMART" id="SM01402">
    <property type="entry name" value="Ribosomal_S27"/>
    <property type="match status" value="1"/>
</dbReference>
<keyword evidence="2 6" id="KW-0863">Zinc-finger</keyword>
<feature type="binding site" evidence="6">
    <location>
        <position position="29"/>
    </location>
    <ligand>
        <name>Zn(2+)</name>
        <dbReference type="ChEBI" id="CHEBI:29105"/>
    </ligand>
</feature>
<dbReference type="RefSeq" id="WP_012940006.1">
    <property type="nucleotide sequence ID" value="NC_013741.1"/>
</dbReference>
<dbReference type="Gene3D" id="6.20.50.180">
    <property type="match status" value="1"/>
</dbReference>
<keyword evidence="9" id="KW-1185">Reference proteome</keyword>
<dbReference type="HOGENOM" id="CLU_179743_2_0_2"/>
<evidence type="ECO:0000313" key="8">
    <source>
        <dbReference type="EMBL" id="ADB57670.1"/>
    </source>
</evidence>
<dbReference type="Pfam" id="PF01599">
    <property type="entry name" value="Ribosomal_S27"/>
    <property type="match status" value="1"/>
</dbReference>
<keyword evidence="4 6" id="KW-0689">Ribosomal protein</keyword>
<evidence type="ECO:0000256" key="5">
    <source>
        <dbReference type="ARBA" id="ARBA00023274"/>
    </source>
</evidence>
<dbReference type="KEGG" id="apo:Arcpr_0605"/>
<feature type="binding site" evidence="6">
    <location>
        <position position="44"/>
    </location>
    <ligand>
        <name>Zn(2+)</name>
        <dbReference type="ChEBI" id="CHEBI:29105"/>
    </ligand>
</feature>
<dbReference type="InterPro" id="IPR011332">
    <property type="entry name" value="Ribosomal_zn-bd"/>
</dbReference>
<comment type="cofactor">
    <cofactor evidence="6">
        <name>Zn(2+)</name>
        <dbReference type="ChEBI" id="CHEBI:29105"/>
    </cofactor>
    <text evidence="6">Binds 1 zinc ion per subunit.</text>
</comment>
<comment type="caution">
    <text evidence="6">Lacks conserved residue(s) required for the propagation of feature annotation.</text>
</comment>
<feature type="binding site" evidence="6">
    <location>
        <position position="47"/>
    </location>
    <ligand>
        <name>Zn(2+)</name>
        <dbReference type="ChEBI" id="CHEBI:29105"/>
    </ligand>
</feature>
<gene>
    <name evidence="6" type="primary">rps27ae</name>
    <name evidence="8" type="ordered locus">Arcpr_0605</name>
</gene>
<dbReference type="EMBL" id="CP001857">
    <property type="protein sequence ID" value="ADB57670.1"/>
    <property type="molecule type" value="Genomic_DNA"/>
</dbReference>
<evidence type="ECO:0000256" key="6">
    <source>
        <dbReference type="HAMAP-Rule" id="MF_00777"/>
    </source>
</evidence>
<dbReference type="GeneID" id="8739264"/>
<evidence type="ECO:0000256" key="4">
    <source>
        <dbReference type="ARBA" id="ARBA00022980"/>
    </source>
</evidence>
<feature type="binding site" evidence="6">
    <location>
        <position position="26"/>
    </location>
    <ligand>
        <name>Zn(2+)</name>
        <dbReference type="ChEBI" id="CHEBI:29105"/>
    </ligand>
</feature>
<reference evidence="8 9" key="1">
    <citation type="journal article" date="2010" name="Stand. Genomic Sci.">
        <title>Complete genome sequence of Archaeoglobus profundus type strain (AV18).</title>
        <authorList>
            <person name="von Jan M."/>
            <person name="Lapidus A."/>
            <person name="Del Rio T.G."/>
            <person name="Copeland A."/>
            <person name="Tice H."/>
            <person name="Cheng J.F."/>
            <person name="Lucas S."/>
            <person name="Chen F."/>
            <person name="Nolan M."/>
            <person name="Goodwin L."/>
            <person name="Han C."/>
            <person name="Pitluck S."/>
            <person name="Liolios K."/>
            <person name="Ivanova N."/>
            <person name="Mavromatis K."/>
            <person name="Ovchinnikova G."/>
            <person name="Chertkov O."/>
            <person name="Pati A."/>
            <person name="Chen A."/>
            <person name="Palaniappan K."/>
            <person name="Land M."/>
            <person name="Hauser L."/>
            <person name="Chang Y.J."/>
            <person name="Jeffries C.D."/>
            <person name="Saunders E."/>
            <person name="Brettin T."/>
            <person name="Detter J.C."/>
            <person name="Chain P."/>
            <person name="Eichinger K."/>
            <person name="Huber H."/>
            <person name="Spring S."/>
            <person name="Rohde M."/>
            <person name="Goker M."/>
            <person name="Wirth R."/>
            <person name="Woyke T."/>
            <person name="Bristow J."/>
            <person name="Eisen J.A."/>
            <person name="Markowitz V."/>
            <person name="Hugenholtz P."/>
            <person name="Kyrpides N.C."/>
            <person name="Klenk H.P."/>
        </authorList>
    </citation>
    <scope>NUCLEOTIDE SEQUENCE [LARGE SCALE GENOMIC DNA]</scope>
    <source>
        <strain evidence="9">DSM 5631 / JCM 9629 / NBRC 100127 / Av18</strain>
    </source>
</reference>
<evidence type="ECO:0000256" key="2">
    <source>
        <dbReference type="ARBA" id="ARBA00022771"/>
    </source>
</evidence>
<dbReference type="GO" id="GO:0005840">
    <property type="term" value="C:ribosome"/>
    <property type="evidence" value="ECO:0007669"/>
    <property type="project" value="UniProtKB-KW"/>
</dbReference>
<dbReference type="GO" id="GO:0008270">
    <property type="term" value="F:zinc ion binding"/>
    <property type="evidence" value="ECO:0007669"/>
    <property type="project" value="UniProtKB-UniRule"/>
</dbReference>
<dbReference type="SUPFAM" id="SSF57829">
    <property type="entry name" value="Zn-binding ribosomal proteins"/>
    <property type="match status" value="1"/>
</dbReference>